<dbReference type="SUPFAM" id="SSF55729">
    <property type="entry name" value="Acyl-CoA N-acyltransferases (Nat)"/>
    <property type="match status" value="1"/>
</dbReference>
<dbReference type="GO" id="GO:0016747">
    <property type="term" value="F:acyltransferase activity, transferring groups other than amino-acyl groups"/>
    <property type="evidence" value="ECO:0007669"/>
    <property type="project" value="InterPro"/>
</dbReference>
<dbReference type="InterPro" id="IPR000182">
    <property type="entry name" value="GNAT_dom"/>
</dbReference>
<keyword evidence="2" id="KW-0808">Transferase</keyword>
<sequence length="143" mass="16670">MNLTVSYLEKIRLPLLHKLYKDNYPSGKPKGNEKIVVLETHNKIIGSIRIKTYEDCHFLTGMMITKEMRQQDLGSYLLQNLTPFLPLSLSYCLCEPTLTSFYLQNSFKYAEYNSVPNSIKIKYDRYTKDGKILDILVYKNSTI</sequence>
<evidence type="ECO:0000259" key="1">
    <source>
        <dbReference type="Pfam" id="PF00583"/>
    </source>
</evidence>
<gene>
    <name evidence="2" type="ORF">BTO22_00010</name>
</gene>
<dbReference type="OrthoDB" id="7845888at2"/>
<feature type="domain" description="N-acetyltransferase" evidence="1">
    <location>
        <begin position="31"/>
        <end position="82"/>
    </location>
</feature>
<dbReference type="RefSeq" id="WP_105053807.1">
    <property type="nucleotide sequence ID" value="NZ_CAWNRT010000001.1"/>
</dbReference>
<dbReference type="Proteomes" id="UP000239263">
    <property type="component" value="Unassembled WGS sequence"/>
</dbReference>
<dbReference type="Gene3D" id="3.40.630.30">
    <property type="match status" value="1"/>
</dbReference>
<dbReference type="AlphaFoldDB" id="A0A2S7XAA4"/>
<name>A0A2S7XAA4_9GAMM</name>
<organism evidence="2 3">
    <name type="scientific">Aliivibrio sifiae</name>
    <dbReference type="NCBI Taxonomy" id="566293"/>
    <lineage>
        <taxon>Bacteria</taxon>
        <taxon>Pseudomonadati</taxon>
        <taxon>Pseudomonadota</taxon>
        <taxon>Gammaproteobacteria</taxon>
        <taxon>Vibrionales</taxon>
        <taxon>Vibrionaceae</taxon>
        <taxon>Aliivibrio</taxon>
    </lineage>
</organism>
<protein>
    <submittedName>
        <fullName evidence="2">GNAT family acetyltransferase</fullName>
    </submittedName>
</protein>
<accession>A0A2S7XAA4</accession>
<dbReference type="InterPro" id="IPR016181">
    <property type="entry name" value="Acyl_CoA_acyltransferase"/>
</dbReference>
<dbReference type="EMBL" id="MSCO01000001">
    <property type="protein sequence ID" value="PQJ88066.1"/>
    <property type="molecule type" value="Genomic_DNA"/>
</dbReference>
<evidence type="ECO:0000313" key="3">
    <source>
        <dbReference type="Proteomes" id="UP000239263"/>
    </source>
</evidence>
<comment type="caution">
    <text evidence="2">The sequence shown here is derived from an EMBL/GenBank/DDBJ whole genome shotgun (WGS) entry which is preliminary data.</text>
</comment>
<dbReference type="Pfam" id="PF00583">
    <property type="entry name" value="Acetyltransf_1"/>
    <property type="match status" value="1"/>
</dbReference>
<reference evidence="2 3" key="1">
    <citation type="submission" date="2016-12" db="EMBL/GenBank/DDBJ databases">
        <title>Diversity of luminous bacteria.</title>
        <authorList>
            <person name="Yoshizawa S."/>
            <person name="Kogure K."/>
        </authorList>
    </citation>
    <scope>NUCLEOTIDE SEQUENCE [LARGE SCALE GENOMIC DNA]</scope>
    <source>
        <strain evidence="2 3">ATCC 33715</strain>
    </source>
</reference>
<evidence type="ECO:0000313" key="2">
    <source>
        <dbReference type="EMBL" id="PQJ88066.1"/>
    </source>
</evidence>
<proteinExistence type="predicted"/>